<keyword evidence="2" id="KW-0805">Transcription regulation</keyword>
<dbReference type="AlphaFoldDB" id="A0A939QJ29"/>
<dbReference type="InterPro" id="IPR009057">
    <property type="entry name" value="Homeodomain-like_sf"/>
</dbReference>
<dbReference type="EMBL" id="JAGFBF010000001">
    <property type="protein sequence ID" value="MBO2988629.1"/>
    <property type="molecule type" value="Genomic_DNA"/>
</dbReference>
<name>A0A939QJ29_9MICO</name>
<dbReference type="PANTHER" id="PTHR30055">
    <property type="entry name" value="HTH-TYPE TRANSCRIPTIONAL REGULATOR RUTR"/>
    <property type="match status" value="1"/>
</dbReference>
<evidence type="ECO:0000256" key="5">
    <source>
        <dbReference type="PROSITE-ProRule" id="PRU00335"/>
    </source>
</evidence>
<feature type="domain" description="HTH tetR-type" evidence="6">
    <location>
        <begin position="11"/>
        <end position="71"/>
    </location>
</feature>
<evidence type="ECO:0000313" key="7">
    <source>
        <dbReference type="EMBL" id="MBO2988629.1"/>
    </source>
</evidence>
<dbReference type="InterPro" id="IPR050109">
    <property type="entry name" value="HTH-type_TetR-like_transc_reg"/>
</dbReference>
<evidence type="ECO:0000313" key="8">
    <source>
        <dbReference type="Proteomes" id="UP000668403"/>
    </source>
</evidence>
<dbReference type="SUPFAM" id="SSF48498">
    <property type="entry name" value="Tetracyclin repressor-like, C-terminal domain"/>
    <property type="match status" value="1"/>
</dbReference>
<evidence type="ECO:0000256" key="1">
    <source>
        <dbReference type="ARBA" id="ARBA00022491"/>
    </source>
</evidence>
<reference evidence="7" key="1">
    <citation type="submission" date="2021-03" db="EMBL/GenBank/DDBJ databases">
        <title>Leucobacter chromiisoli sp. nov., isolated from chromium-containing soil of chemical plant.</title>
        <authorList>
            <person name="Xu Z."/>
        </authorList>
    </citation>
    <scope>NUCLEOTIDE SEQUENCE</scope>
    <source>
        <strain evidence="7">K 70/01</strain>
    </source>
</reference>
<keyword evidence="3 5" id="KW-0238">DNA-binding</keyword>
<accession>A0A939QJ29</accession>
<dbReference type="Pfam" id="PF00440">
    <property type="entry name" value="TetR_N"/>
    <property type="match status" value="1"/>
</dbReference>
<keyword evidence="4" id="KW-0804">Transcription</keyword>
<proteinExistence type="predicted"/>
<evidence type="ECO:0000256" key="4">
    <source>
        <dbReference type="ARBA" id="ARBA00023163"/>
    </source>
</evidence>
<dbReference type="PANTHER" id="PTHR30055:SF234">
    <property type="entry name" value="HTH-TYPE TRANSCRIPTIONAL REGULATOR BETI"/>
    <property type="match status" value="1"/>
</dbReference>
<gene>
    <name evidence="7" type="ORF">J4H85_01260</name>
</gene>
<dbReference type="SUPFAM" id="SSF46689">
    <property type="entry name" value="Homeodomain-like"/>
    <property type="match status" value="1"/>
</dbReference>
<keyword evidence="8" id="KW-1185">Reference proteome</keyword>
<dbReference type="InterPro" id="IPR001647">
    <property type="entry name" value="HTH_TetR"/>
</dbReference>
<dbReference type="GO" id="GO:0000976">
    <property type="term" value="F:transcription cis-regulatory region binding"/>
    <property type="evidence" value="ECO:0007669"/>
    <property type="project" value="TreeGrafter"/>
</dbReference>
<dbReference type="InterPro" id="IPR039538">
    <property type="entry name" value="BetI_C"/>
</dbReference>
<sequence>MSQRGPYAKGIAKRREIIDVTLDIVARRGWRQTSNAEIASRVGLSQAGLVHYYGTREELAIAVLQSKDQYDRQTFFDPNPTFEGFIDVITHNTSVPGLVQLYVECASEATIDGHAAREFFEGRVARIRALFAKVIENGQASGDVGPDVDIPVTSSILMAAADGLQLQWLLDRSVDMAAQLRLMWDGICTHSWPDASTSVPGAAGG</sequence>
<dbReference type="RefSeq" id="WP_208236125.1">
    <property type="nucleotide sequence ID" value="NZ_BAAAQU010000001.1"/>
</dbReference>
<protein>
    <submittedName>
        <fullName evidence="7">TetR/AcrR family transcriptional regulator</fullName>
    </submittedName>
</protein>
<keyword evidence="1" id="KW-0678">Repressor</keyword>
<evidence type="ECO:0000256" key="2">
    <source>
        <dbReference type="ARBA" id="ARBA00023015"/>
    </source>
</evidence>
<dbReference type="InterPro" id="IPR036271">
    <property type="entry name" value="Tet_transcr_reg_TetR-rel_C_sf"/>
</dbReference>
<dbReference type="PROSITE" id="PS50977">
    <property type="entry name" value="HTH_TETR_2"/>
    <property type="match status" value="1"/>
</dbReference>
<evidence type="ECO:0000256" key="3">
    <source>
        <dbReference type="ARBA" id="ARBA00023125"/>
    </source>
</evidence>
<comment type="caution">
    <text evidence="7">The sequence shown here is derived from an EMBL/GenBank/DDBJ whole genome shotgun (WGS) entry which is preliminary data.</text>
</comment>
<dbReference type="Pfam" id="PF13977">
    <property type="entry name" value="TetR_C_6"/>
    <property type="match status" value="1"/>
</dbReference>
<organism evidence="7 8">
    <name type="scientific">Leucobacter tardus</name>
    <dbReference type="NCBI Taxonomy" id="501483"/>
    <lineage>
        <taxon>Bacteria</taxon>
        <taxon>Bacillati</taxon>
        <taxon>Actinomycetota</taxon>
        <taxon>Actinomycetes</taxon>
        <taxon>Micrococcales</taxon>
        <taxon>Microbacteriaceae</taxon>
        <taxon>Leucobacter</taxon>
    </lineage>
</organism>
<feature type="DNA-binding region" description="H-T-H motif" evidence="5">
    <location>
        <begin position="34"/>
        <end position="53"/>
    </location>
</feature>
<dbReference type="GO" id="GO:0003700">
    <property type="term" value="F:DNA-binding transcription factor activity"/>
    <property type="evidence" value="ECO:0007669"/>
    <property type="project" value="TreeGrafter"/>
</dbReference>
<dbReference type="Proteomes" id="UP000668403">
    <property type="component" value="Unassembled WGS sequence"/>
</dbReference>
<dbReference type="Gene3D" id="1.10.357.10">
    <property type="entry name" value="Tetracycline Repressor, domain 2"/>
    <property type="match status" value="1"/>
</dbReference>
<evidence type="ECO:0000259" key="6">
    <source>
        <dbReference type="PROSITE" id="PS50977"/>
    </source>
</evidence>